<reference evidence="9" key="1">
    <citation type="submission" date="2014-08" db="EMBL/GenBank/DDBJ databases">
        <authorList>
            <person name="Moulin L."/>
        </authorList>
    </citation>
    <scope>NUCLEOTIDE SEQUENCE [LARGE SCALE GENOMIC DNA]</scope>
</reference>
<keyword evidence="7" id="KW-0378">Hydrolase</keyword>
<dbReference type="Gene3D" id="3.40.50.300">
    <property type="entry name" value="P-loop containing nucleotide triphosphate hydrolases"/>
    <property type="match status" value="1"/>
</dbReference>
<dbReference type="Pfam" id="PF17912">
    <property type="entry name" value="OB_MalK"/>
    <property type="match status" value="1"/>
</dbReference>
<dbReference type="STRING" id="69974.MPLDJ20_60538"/>
<dbReference type="CDD" id="cd03301">
    <property type="entry name" value="ABC_MalK_N"/>
    <property type="match status" value="1"/>
</dbReference>
<keyword evidence="3" id="KW-0813">Transport</keyword>
<evidence type="ECO:0000313" key="10">
    <source>
        <dbReference type="Proteomes" id="UP000046122"/>
    </source>
</evidence>
<dbReference type="SUPFAM" id="SSF52540">
    <property type="entry name" value="P-loop containing nucleoside triphosphate hydrolases"/>
    <property type="match status" value="1"/>
</dbReference>
<dbReference type="InterPro" id="IPR047641">
    <property type="entry name" value="ABC_transpr_MalK/UgpC-like"/>
</dbReference>
<dbReference type="GO" id="GO:0055052">
    <property type="term" value="C:ATP-binding cassette (ABC) transporter complex, substrate-binding subunit-containing"/>
    <property type="evidence" value="ECO:0007669"/>
    <property type="project" value="TreeGrafter"/>
</dbReference>
<dbReference type="PROSITE" id="PS50893">
    <property type="entry name" value="ABC_TRANSPORTER_2"/>
    <property type="match status" value="1"/>
</dbReference>
<protein>
    <submittedName>
        <fullName evidence="7">sn-glycerol-3-phosphate import ATP-binding protein UgpC</fullName>
        <ecNumber evidence="7">3.6.3.20</ecNumber>
    </submittedName>
</protein>
<evidence type="ECO:0000256" key="3">
    <source>
        <dbReference type="ARBA" id="ARBA00022448"/>
    </source>
</evidence>
<dbReference type="PANTHER" id="PTHR43875:SF14">
    <property type="entry name" value="ABC TRANSPORTER ATP-BINDING PROTEIN"/>
    <property type="match status" value="1"/>
</dbReference>
<dbReference type="EMBL" id="CCMZ01000075">
    <property type="protein sequence ID" value="CDX28196.1"/>
    <property type="molecule type" value="Genomic_DNA"/>
</dbReference>
<evidence type="ECO:0000313" key="8">
    <source>
        <dbReference type="EMBL" id="CDX55030.1"/>
    </source>
</evidence>
<dbReference type="Proteomes" id="UP000045285">
    <property type="component" value="Unassembled WGS sequence"/>
</dbReference>
<dbReference type="PROSITE" id="PS00211">
    <property type="entry name" value="ABC_TRANSPORTER_1"/>
    <property type="match status" value="1"/>
</dbReference>
<dbReference type="NCBIfam" id="NF008653">
    <property type="entry name" value="PRK11650.1"/>
    <property type="match status" value="1"/>
</dbReference>
<dbReference type="EC" id="3.6.3.20" evidence="7"/>
<dbReference type="InterPro" id="IPR003439">
    <property type="entry name" value="ABC_transporter-like_ATP-bd"/>
</dbReference>
<comment type="subcellular location">
    <subcellularLocation>
        <location evidence="1">Cell inner membrane</location>
        <topology evidence="1">Peripheral membrane protein</topology>
    </subcellularLocation>
</comment>
<dbReference type="GO" id="GO:0016887">
    <property type="term" value="F:ATP hydrolysis activity"/>
    <property type="evidence" value="ECO:0007669"/>
    <property type="project" value="InterPro"/>
</dbReference>
<dbReference type="SUPFAM" id="SSF50331">
    <property type="entry name" value="MOP-like"/>
    <property type="match status" value="1"/>
</dbReference>
<evidence type="ECO:0000256" key="4">
    <source>
        <dbReference type="ARBA" id="ARBA00022741"/>
    </source>
</evidence>
<name>A0A090EIF1_MESPL</name>
<evidence type="ECO:0000313" key="9">
    <source>
        <dbReference type="Proteomes" id="UP000045285"/>
    </source>
</evidence>
<sequence length="371" mass="39940">MAFLEIDGLKKRFGNVEILKGINVELEKGGFLVLVGPSGCGKSTLLNTIAGLEQITEGEIRVDGRAINDLHPSKRDIAMVFQSYALYPNMTVAGNIAFGMEMRGVPAAERQAAIDKVAKILQIGHLLNRKPSQLSGGQRQRVAMGRALVRDPKLFLFDEPLSNLDAKLRVDMRIEIKRLHATTGTTIVYVTHDQIEAMTLATKIAVMRDGEVQQFGTPAEIYNNPTNIFVADFMGSPAMNLIPAKIDGNGSALSVVLDREARQPIVLPMPGAPAGLSAFKDKQVIFGVRPEALTDPEGAERNGSSIATADCHIEVVEPAGSDTFAVTNLGGKGVVARLRADARIQPGTSTPLAFNLSKAVFFDPATEKRIL</sequence>
<dbReference type="AlphaFoldDB" id="A0A090EIF1"/>
<dbReference type="EMBL" id="CCNE01000012">
    <property type="protein sequence ID" value="CDX55030.1"/>
    <property type="molecule type" value="Genomic_DNA"/>
</dbReference>
<dbReference type="InterPro" id="IPR012340">
    <property type="entry name" value="NA-bd_OB-fold"/>
</dbReference>
<gene>
    <name evidence="7" type="primary">ugpC</name>
    <name evidence="7" type="ORF">MPL3356_80106</name>
    <name evidence="8" type="ORF">MPL3365_20296</name>
</gene>
<dbReference type="SMART" id="SM00382">
    <property type="entry name" value="AAA"/>
    <property type="match status" value="1"/>
</dbReference>
<reference evidence="7 10" key="2">
    <citation type="submission" date="2014-08" db="EMBL/GenBank/DDBJ databases">
        <authorList>
            <person name="Moulin Lionel"/>
        </authorList>
    </citation>
    <scope>NUCLEOTIDE SEQUENCE [LARGE SCALE GENOMIC DNA]</scope>
</reference>
<dbReference type="FunFam" id="3.40.50.300:FF:000042">
    <property type="entry name" value="Maltose/maltodextrin ABC transporter, ATP-binding protein"/>
    <property type="match status" value="1"/>
</dbReference>
<accession>A0A090EIF1</accession>
<proteinExistence type="inferred from homology"/>
<feature type="domain" description="ABC transporter" evidence="6">
    <location>
        <begin position="4"/>
        <end position="234"/>
    </location>
</feature>
<dbReference type="InterPro" id="IPR008995">
    <property type="entry name" value="Mo/tungstate-bd_C_term_dom"/>
</dbReference>
<evidence type="ECO:0000313" key="7">
    <source>
        <dbReference type="EMBL" id="CDX28196.1"/>
    </source>
</evidence>
<dbReference type="InterPro" id="IPR015855">
    <property type="entry name" value="ABC_transpr_MalK-like"/>
</dbReference>
<evidence type="ECO:0000259" key="6">
    <source>
        <dbReference type="PROSITE" id="PS50893"/>
    </source>
</evidence>
<dbReference type="Pfam" id="PF00005">
    <property type="entry name" value="ABC_tran"/>
    <property type="match status" value="1"/>
</dbReference>
<evidence type="ECO:0000256" key="5">
    <source>
        <dbReference type="ARBA" id="ARBA00022840"/>
    </source>
</evidence>
<dbReference type="InterPro" id="IPR017871">
    <property type="entry name" value="ABC_transporter-like_CS"/>
</dbReference>
<organism evidence="7 9">
    <name type="scientific">Mesorhizobium plurifarium</name>
    <dbReference type="NCBI Taxonomy" id="69974"/>
    <lineage>
        <taxon>Bacteria</taxon>
        <taxon>Pseudomonadati</taxon>
        <taxon>Pseudomonadota</taxon>
        <taxon>Alphaproteobacteria</taxon>
        <taxon>Hyphomicrobiales</taxon>
        <taxon>Phyllobacteriaceae</taxon>
        <taxon>Mesorhizobium</taxon>
    </lineage>
</organism>
<comment type="similarity">
    <text evidence="2">Belongs to the ABC transporter superfamily.</text>
</comment>
<dbReference type="GO" id="GO:0008643">
    <property type="term" value="P:carbohydrate transport"/>
    <property type="evidence" value="ECO:0007669"/>
    <property type="project" value="InterPro"/>
</dbReference>
<dbReference type="Gene3D" id="2.40.50.100">
    <property type="match status" value="1"/>
</dbReference>
<dbReference type="Proteomes" id="UP000046122">
    <property type="component" value="Unassembled WGS sequence"/>
</dbReference>
<dbReference type="PANTHER" id="PTHR43875">
    <property type="entry name" value="MALTODEXTRIN IMPORT ATP-BINDING PROTEIN MSMX"/>
    <property type="match status" value="1"/>
</dbReference>
<keyword evidence="4" id="KW-0547">Nucleotide-binding</keyword>
<keyword evidence="9" id="KW-1185">Reference proteome</keyword>
<evidence type="ECO:0000256" key="1">
    <source>
        <dbReference type="ARBA" id="ARBA00004417"/>
    </source>
</evidence>
<keyword evidence="5 7" id="KW-0067">ATP-binding</keyword>
<dbReference type="GO" id="GO:0005524">
    <property type="term" value="F:ATP binding"/>
    <property type="evidence" value="ECO:0007669"/>
    <property type="project" value="UniProtKB-KW"/>
</dbReference>
<dbReference type="Gene3D" id="2.40.50.140">
    <property type="entry name" value="Nucleic acid-binding proteins"/>
    <property type="match status" value="1"/>
</dbReference>
<dbReference type="InterPro" id="IPR027417">
    <property type="entry name" value="P-loop_NTPase"/>
</dbReference>
<dbReference type="GO" id="GO:0140359">
    <property type="term" value="F:ABC-type transporter activity"/>
    <property type="evidence" value="ECO:0007669"/>
    <property type="project" value="InterPro"/>
</dbReference>
<dbReference type="InterPro" id="IPR003593">
    <property type="entry name" value="AAA+_ATPase"/>
</dbReference>
<dbReference type="InterPro" id="IPR040582">
    <property type="entry name" value="OB_MalK-like"/>
</dbReference>
<evidence type="ECO:0000256" key="2">
    <source>
        <dbReference type="ARBA" id="ARBA00005417"/>
    </source>
</evidence>